<dbReference type="Proteomes" id="UP000190813">
    <property type="component" value="Unassembled WGS sequence"/>
</dbReference>
<sequence>MRIFNQLFITSAFIVFVGCNSKNKTSETNKMKTEVTQKAITFADFKKIKGVDNIQDVPFQLFTKQDSVQFFVSPDKNAAHLKKANNKLDNYYGFEEFDDFYSIHFSIDNNISNSIEAFVLKSEFKAAFELTLKGVNLYEIRSSMFKESDDFKNKSFNKYGTIDEVSEQEFKTASKKRIDEALVKNPHITLKDNNWIYTENGKQEIITQHKDISTETGPLANEYVGRSSALNMEVFKENSNEVTDPYYSFFNVKDAVMFDLATSGYPQILPVKNWVSFVSSNNDVGSNLVISKYFPQTKKQGNLLYVNFTNFKIADEKKAFWVKNDTFYAEVYPLNSASAKGKKQKAAYIKIQLKPNLF</sequence>
<dbReference type="AlphaFoldDB" id="A0A1T3MUT8"/>
<accession>A0A1T3MUT8</accession>
<dbReference type="PROSITE" id="PS51257">
    <property type="entry name" value="PROKAR_LIPOPROTEIN"/>
    <property type="match status" value="1"/>
</dbReference>
<evidence type="ECO:0000313" key="2">
    <source>
        <dbReference type="Proteomes" id="UP000190813"/>
    </source>
</evidence>
<protein>
    <submittedName>
        <fullName evidence="1">Resolvase</fullName>
    </submittedName>
</protein>
<organism evidence="1 2">
    <name type="scientific">Elizabethkingia occulta</name>
    <dbReference type="NCBI Taxonomy" id="1867263"/>
    <lineage>
        <taxon>Bacteria</taxon>
        <taxon>Pseudomonadati</taxon>
        <taxon>Bacteroidota</taxon>
        <taxon>Flavobacteriia</taxon>
        <taxon>Flavobacteriales</taxon>
        <taxon>Weeksellaceae</taxon>
        <taxon>Elizabethkingia</taxon>
    </lineage>
</organism>
<dbReference type="EMBL" id="MAHX01000005">
    <property type="protein sequence ID" value="OPC68279.1"/>
    <property type="molecule type" value="Genomic_DNA"/>
</dbReference>
<proteinExistence type="predicted"/>
<name>A0A1T3MUT8_9FLAO</name>
<comment type="caution">
    <text evidence="1">The sequence shown here is derived from an EMBL/GenBank/DDBJ whole genome shotgun (WGS) entry which is preliminary data.</text>
</comment>
<keyword evidence="2" id="KW-1185">Reference proteome</keyword>
<evidence type="ECO:0000313" key="1">
    <source>
        <dbReference type="EMBL" id="OPC68279.1"/>
    </source>
</evidence>
<gene>
    <name evidence="1" type="ORF">BAZ10_13990</name>
</gene>
<reference evidence="1 2" key="1">
    <citation type="submission" date="2016-06" db="EMBL/GenBank/DDBJ databases">
        <title>Revisiting the taxonomy of the Elizabethkingia Genus based on Whole-Genome Sequencing, Optical Mapping, and MALDI-TOF.</title>
        <authorList>
            <person name="Nicholson A.C."/>
        </authorList>
    </citation>
    <scope>NUCLEOTIDE SEQUENCE [LARGE SCALE GENOMIC DNA]</scope>
    <source>
        <strain evidence="1 2">G4070</strain>
    </source>
</reference>